<name>A0AAN6K507_9PEZI</name>
<reference evidence="3" key="1">
    <citation type="submission" date="2023-06" db="EMBL/GenBank/DDBJ databases">
        <title>Black Yeasts Isolated from many extreme environments.</title>
        <authorList>
            <person name="Coleine C."/>
            <person name="Stajich J.E."/>
            <person name="Selbmann L."/>
        </authorList>
    </citation>
    <scope>NUCLEOTIDE SEQUENCE</scope>
    <source>
        <strain evidence="3">CCFEE 5200</strain>
    </source>
</reference>
<dbReference type="InterPro" id="IPR014751">
    <property type="entry name" value="XRCC4-like_C"/>
</dbReference>
<feature type="compositionally biased region" description="Acidic residues" evidence="2">
    <location>
        <begin position="282"/>
        <end position="297"/>
    </location>
</feature>
<feature type="region of interest" description="Disordered" evidence="2">
    <location>
        <begin position="214"/>
        <end position="354"/>
    </location>
</feature>
<evidence type="ECO:0000313" key="4">
    <source>
        <dbReference type="Proteomes" id="UP001175353"/>
    </source>
</evidence>
<accession>A0AAN6K507</accession>
<organism evidence="3 4">
    <name type="scientific">Friedmanniomyces endolithicus</name>
    <dbReference type="NCBI Taxonomy" id="329885"/>
    <lineage>
        <taxon>Eukaryota</taxon>
        <taxon>Fungi</taxon>
        <taxon>Dikarya</taxon>
        <taxon>Ascomycota</taxon>
        <taxon>Pezizomycotina</taxon>
        <taxon>Dothideomycetes</taxon>
        <taxon>Dothideomycetidae</taxon>
        <taxon>Mycosphaerellales</taxon>
        <taxon>Teratosphaeriaceae</taxon>
        <taxon>Friedmanniomyces</taxon>
    </lineage>
</organism>
<gene>
    <name evidence="3" type="ORF">LTR91_019847</name>
</gene>
<dbReference type="PANTHER" id="PTHR42067">
    <property type="entry name" value="YALI0C15378P"/>
    <property type="match status" value="1"/>
</dbReference>
<evidence type="ECO:0000256" key="1">
    <source>
        <dbReference type="SAM" id="Coils"/>
    </source>
</evidence>
<dbReference type="Proteomes" id="UP001175353">
    <property type="component" value="Unassembled WGS sequence"/>
</dbReference>
<feature type="coiled-coil region" evidence="1">
    <location>
        <begin position="152"/>
        <end position="186"/>
    </location>
</feature>
<proteinExistence type="predicted"/>
<comment type="caution">
    <text evidence="3">The sequence shown here is derived from an EMBL/GenBank/DDBJ whole genome shotgun (WGS) entry which is preliminary data.</text>
</comment>
<dbReference type="EMBL" id="JAUJLE010000309">
    <property type="protein sequence ID" value="KAK0961558.1"/>
    <property type="molecule type" value="Genomic_DNA"/>
</dbReference>
<feature type="compositionally biased region" description="Basic and acidic residues" evidence="2">
    <location>
        <begin position="327"/>
        <end position="354"/>
    </location>
</feature>
<keyword evidence="1" id="KW-0175">Coiled coil</keyword>
<protein>
    <recommendedName>
        <fullName evidence="5">DNA double-strand break repair and VJ recombination XRCC4</fullName>
    </recommendedName>
</protein>
<sequence length="379" mass="41166">MTETRHVLRIRRTDSDGEHILVQVIPSGNKTLDLKLVASENEHVYPATITELKVKALQASNYSGDLDEWKTILRYALLRYQPATPLPDALQGLEMVAALSGTAITITLRKNIGGIHQRLGSIQLKQNDAEAIDFFDWAGTAVSSSDGLRDQLNTLQASAELQREQVARLNRQLDDLVQAKKDHEEELLQKFATLLNAKKLKIRDQQRLLAGAKVDPKTAAAVSGSRNGTGNRREAGGSRNAKRKANGANVEPDEASEDGVVAEEGRLEDDDLMREQETPQQTEDDATEGDDDDDESGFDAAPSSSLAVGTGVTSKIKAIEATSDGPTSKHSDAGSPPPRRELPFARKGAHVDVEAKRPEAKIAHVAAAEEEDDETDDEL</sequence>
<dbReference type="SUPFAM" id="SSF58022">
    <property type="entry name" value="XRCC4, C-terminal oligomerization domain"/>
    <property type="match status" value="1"/>
</dbReference>
<dbReference type="Gene3D" id="1.20.5.370">
    <property type="match status" value="1"/>
</dbReference>
<keyword evidence="4" id="KW-1185">Reference proteome</keyword>
<feature type="compositionally biased region" description="Polar residues" evidence="2">
    <location>
        <begin position="302"/>
        <end position="313"/>
    </location>
</feature>
<dbReference type="PANTHER" id="PTHR42067:SF1">
    <property type="entry name" value="MITOTIC APPARATUS PROTEIN P62"/>
    <property type="match status" value="1"/>
</dbReference>
<evidence type="ECO:0000313" key="3">
    <source>
        <dbReference type="EMBL" id="KAK0961558.1"/>
    </source>
</evidence>
<feature type="compositionally biased region" description="Acidic residues" evidence="2">
    <location>
        <begin position="251"/>
        <end position="272"/>
    </location>
</feature>
<evidence type="ECO:0008006" key="5">
    <source>
        <dbReference type="Google" id="ProtNLM"/>
    </source>
</evidence>
<evidence type="ECO:0000256" key="2">
    <source>
        <dbReference type="SAM" id="MobiDB-lite"/>
    </source>
</evidence>
<dbReference type="AlphaFoldDB" id="A0AAN6K507"/>